<evidence type="ECO:0000313" key="3">
    <source>
        <dbReference type="EMBL" id="ROR72544.1"/>
    </source>
</evidence>
<protein>
    <submittedName>
        <fullName evidence="3">GGDEF domain-containing protein</fullName>
    </submittedName>
</protein>
<dbReference type="InterPro" id="IPR043128">
    <property type="entry name" value="Rev_trsase/Diguanyl_cyclase"/>
</dbReference>
<dbReference type="OrthoDB" id="5115878at2"/>
<accession>A0A3N2BBU9</accession>
<dbReference type="SUPFAM" id="SSF55073">
    <property type="entry name" value="Nucleotide cyclase"/>
    <property type="match status" value="1"/>
</dbReference>
<reference evidence="3 4" key="1">
    <citation type="submission" date="2018-11" db="EMBL/GenBank/DDBJ databases">
        <title>Sequencing the genomes of 1000 actinobacteria strains.</title>
        <authorList>
            <person name="Klenk H.-P."/>
        </authorList>
    </citation>
    <scope>NUCLEOTIDE SEQUENCE [LARGE SCALE GENOMIC DNA]</scope>
    <source>
        <strain evidence="3 4">DSM 11294</strain>
    </source>
</reference>
<feature type="transmembrane region" description="Helical" evidence="1">
    <location>
        <begin position="94"/>
        <end position="111"/>
    </location>
</feature>
<keyword evidence="1" id="KW-0812">Transmembrane</keyword>
<evidence type="ECO:0000259" key="2">
    <source>
        <dbReference type="SMART" id="SM00267"/>
    </source>
</evidence>
<gene>
    <name evidence="3" type="ORF">EDD31_0899</name>
</gene>
<dbReference type="Gene3D" id="3.30.70.270">
    <property type="match status" value="1"/>
</dbReference>
<feature type="transmembrane region" description="Helical" evidence="1">
    <location>
        <begin position="6"/>
        <end position="26"/>
    </location>
</feature>
<dbReference type="Proteomes" id="UP000280668">
    <property type="component" value="Unassembled WGS sequence"/>
</dbReference>
<feature type="transmembrane region" description="Helical" evidence="1">
    <location>
        <begin position="123"/>
        <end position="141"/>
    </location>
</feature>
<keyword evidence="4" id="KW-1185">Reference proteome</keyword>
<evidence type="ECO:0000256" key="1">
    <source>
        <dbReference type="SAM" id="Phobius"/>
    </source>
</evidence>
<feature type="transmembrane region" description="Helical" evidence="1">
    <location>
        <begin position="182"/>
        <end position="209"/>
    </location>
</feature>
<dbReference type="RefSeq" id="WP_123303094.1">
    <property type="nucleotide sequence ID" value="NZ_RKHK01000001.1"/>
</dbReference>
<dbReference type="InterPro" id="IPR029787">
    <property type="entry name" value="Nucleotide_cyclase"/>
</dbReference>
<keyword evidence="1" id="KW-1133">Transmembrane helix</keyword>
<feature type="domain" description="GGDEF" evidence="2">
    <location>
        <begin position="213"/>
        <end position="384"/>
    </location>
</feature>
<feature type="transmembrane region" description="Helical" evidence="1">
    <location>
        <begin position="63"/>
        <end position="82"/>
    </location>
</feature>
<name>A0A3N2BBU9_9MICO</name>
<feature type="transmembrane region" description="Helical" evidence="1">
    <location>
        <begin position="153"/>
        <end position="176"/>
    </location>
</feature>
<comment type="caution">
    <text evidence="3">The sequence shown here is derived from an EMBL/GenBank/DDBJ whole genome shotgun (WGS) entry which is preliminary data.</text>
</comment>
<dbReference type="InterPro" id="IPR000160">
    <property type="entry name" value="GGDEF_dom"/>
</dbReference>
<evidence type="ECO:0000313" key="4">
    <source>
        <dbReference type="Proteomes" id="UP000280668"/>
    </source>
</evidence>
<dbReference type="SMART" id="SM00267">
    <property type="entry name" value="GGDEF"/>
    <property type="match status" value="1"/>
</dbReference>
<keyword evidence="1" id="KW-0472">Membrane</keyword>
<sequence length="385" mass="40600">MIALDPLTVLLFSALVVVVTSALFLADAWGPDLSLAERLWCTAFASSLLACVLLAPVELLPEARTPLVLLANCLLVLAPSAAWNGLRAHAGRRAMLPVTAGLVSLTAFAAVVEPHDYPWEGMIGYLSAMILALSLLVWEAVRDDRGHLRTVIAFAVIMGFLAAYYVMRLVVFVFLGPDSDFFATYASTQVTGILASLGVLVTALALIVLRHDHQHAARAGSRNFDPMTGARTTASFTSRASELLRDLAADGTPLSLVVFEPESDREIAAAFGREDADRALVAIGETVISLLPTGAIVGRDGAAGRSFEVLLPGSVEDEAAQWAETVRVAILSGVFETDSTPLRLPVALGISSTQRQGYGLATLQAAAHEAAAVAIAARETRAGSI</sequence>
<dbReference type="Pfam" id="PF00990">
    <property type="entry name" value="GGDEF"/>
    <property type="match status" value="1"/>
</dbReference>
<proteinExistence type="predicted"/>
<organism evidence="3 4">
    <name type="scientific">Bogoriella caseilytica</name>
    <dbReference type="NCBI Taxonomy" id="56055"/>
    <lineage>
        <taxon>Bacteria</taxon>
        <taxon>Bacillati</taxon>
        <taxon>Actinomycetota</taxon>
        <taxon>Actinomycetes</taxon>
        <taxon>Micrococcales</taxon>
        <taxon>Bogoriellaceae</taxon>
        <taxon>Bogoriella</taxon>
    </lineage>
</organism>
<dbReference type="EMBL" id="RKHK01000001">
    <property type="protein sequence ID" value="ROR72544.1"/>
    <property type="molecule type" value="Genomic_DNA"/>
</dbReference>
<dbReference type="AlphaFoldDB" id="A0A3N2BBU9"/>